<evidence type="ECO:0008006" key="4">
    <source>
        <dbReference type="Google" id="ProtNLM"/>
    </source>
</evidence>
<evidence type="ECO:0000313" key="3">
    <source>
        <dbReference type="Proteomes" id="UP000638986"/>
    </source>
</evidence>
<dbReference type="EMBL" id="JADTXM010000020">
    <property type="protein sequence ID" value="MBH3441428.1"/>
    <property type="molecule type" value="Genomic_DNA"/>
</dbReference>
<evidence type="ECO:0000256" key="1">
    <source>
        <dbReference type="SAM" id="Phobius"/>
    </source>
</evidence>
<keyword evidence="1" id="KW-0472">Membrane</keyword>
<comment type="caution">
    <text evidence="2">The sequence shown here is derived from an EMBL/GenBank/DDBJ whole genome shotgun (WGS) entry which is preliminary data.</text>
</comment>
<name>A0ABS0MXH8_PSELU</name>
<evidence type="ECO:0000313" key="2">
    <source>
        <dbReference type="EMBL" id="MBH3441428.1"/>
    </source>
</evidence>
<proteinExistence type="predicted"/>
<protein>
    <recommendedName>
        <fullName evidence="4">Transmembrane protein</fullName>
    </recommendedName>
</protein>
<dbReference type="Proteomes" id="UP000638986">
    <property type="component" value="Unassembled WGS sequence"/>
</dbReference>
<keyword evidence="1" id="KW-1133">Transmembrane helix</keyword>
<reference evidence="2 3" key="1">
    <citation type="submission" date="2020-11" db="EMBL/GenBank/DDBJ databases">
        <title>Enhanced detection system for hospital associated transmission using whole genome sequencing surveillance.</title>
        <authorList>
            <person name="Harrison L.H."/>
            <person name="Van Tyne D."/>
            <person name="Marsh J.W."/>
            <person name="Griffith M.P."/>
            <person name="Snyder D.J."/>
            <person name="Cooper V.S."/>
            <person name="Mustapha M."/>
        </authorList>
    </citation>
    <scope>NUCLEOTIDE SEQUENCE [LARGE SCALE GENOMIC DNA]</scope>
    <source>
        <strain evidence="2 3">PSB00013</strain>
    </source>
</reference>
<dbReference type="RefSeq" id="WP_197873368.1">
    <property type="nucleotide sequence ID" value="NZ_CP069273.1"/>
</dbReference>
<feature type="transmembrane region" description="Helical" evidence="1">
    <location>
        <begin position="66"/>
        <end position="94"/>
    </location>
</feature>
<keyword evidence="1" id="KW-0812">Transmembrane</keyword>
<organism evidence="2 3">
    <name type="scientific">Pseudomonas luteola</name>
    <dbReference type="NCBI Taxonomy" id="47886"/>
    <lineage>
        <taxon>Bacteria</taxon>
        <taxon>Pseudomonadati</taxon>
        <taxon>Pseudomonadota</taxon>
        <taxon>Gammaproteobacteria</taxon>
        <taxon>Pseudomonadales</taxon>
        <taxon>Pseudomonadaceae</taxon>
        <taxon>Pseudomonas</taxon>
    </lineage>
</organism>
<sequence>MSTFRYICIGLGTLVGGVAALWGVLYGLWAVLYGVGYLITTVATYFKLDPAQLALSWFEGILEPGYVVVAVSCIMAVALLGALLSLFLLCMAALGKTVTERFDQARNQQIQR</sequence>
<feature type="transmembrane region" description="Helical" evidence="1">
    <location>
        <begin position="7"/>
        <end position="29"/>
    </location>
</feature>
<accession>A0ABS0MXH8</accession>
<gene>
    <name evidence="2" type="ORF">I5Q09_22355</name>
</gene>